<keyword evidence="1" id="KW-0456">Lyase</keyword>
<evidence type="ECO:0000313" key="1">
    <source>
        <dbReference type="EMBL" id="MFD1129338.1"/>
    </source>
</evidence>
<reference evidence="2" key="1">
    <citation type="journal article" date="2019" name="Int. J. Syst. Evol. Microbiol.">
        <title>The Global Catalogue of Microorganisms (GCM) 10K type strain sequencing project: providing services to taxonomists for standard genome sequencing and annotation.</title>
        <authorList>
            <consortium name="The Broad Institute Genomics Platform"/>
            <consortium name="The Broad Institute Genome Sequencing Center for Infectious Disease"/>
            <person name="Wu L."/>
            <person name="Ma J."/>
        </authorList>
    </citation>
    <scope>NUCLEOTIDE SEQUENCE [LARGE SCALE GENOMIC DNA]</scope>
    <source>
        <strain evidence="2">CCUG 53519</strain>
    </source>
</reference>
<keyword evidence="2" id="KW-1185">Reference proteome</keyword>
<accession>A0ABW3PXN3</accession>
<gene>
    <name evidence="1" type="primary">phnH</name>
    <name evidence="1" type="ORF">ACFQ3J_14275</name>
</gene>
<name>A0ABW3PXN3_9BACL</name>
<dbReference type="PIRSF" id="PIRSF020680">
    <property type="entry name" value="PhnH"/>
    <property type="match status" value="1"/>
</dbReference>
<proteinExistence type="predicted"/>
<comment type="caution">
    <text evidence="1">The sequence shown here is derived from an EMBL/GenBank/DDBJ whole genome shotgun (WGS) entry which is preliminary data.</text>
</comment>
<dbReference type="RefSeq" id="WP_091153561.1">
    <property type="nucleotide sequence ID" value="NZ_JBHTKX010000001.1"/>
</dbReference>
<dbReference type="InterPro" id="IPR008772">
    <property type="entry name" value="Phosphonate_metab_PhnH"/>
</dbReference>
<dbReference type="InterPro" id="IPR038058">
    <property type="entry name" value="PhnH-like_sp"/>
</dbReference>
<protein>
    <submittedName>
        <fullName evidence="1">Phosphonate C-P lyase system protein PhnH</fullName>
    </submittedName>
</protein>
<organism evidence="1 2">
    <name type="scientific">Paenibacillus provencensis</name>
    <dbReference type="NCBI Taxonomy" id="441151"/>
    <lineage>
        <taxon>Bacteria</taxon>
        <taxon>Bacillati</taxon>
        <taxon>Bacillota</taxon>
        <taxon>Bacilli</taxon>
        <taxon>Bacillales</taxon>
        <taxon>Paenibacillaceae</taxon>
        <taxon>Paenibacillus</taxon>
    </lineage>
</organism>
<dbReference type="Pfam" id="PF05845">
    <property type="entry name" value="PhnH"/>
    <property type="match status" value="1"/>
</dbReference>
<evidence type="ECO:0000313" key="2">
    <source>
        <dbReference type="Proteomes" id="UP001597169"/>
    </source>
</evidence>
<sequence>MLNQVHDIQQAYRKVVDALSRPGTVQDLSDAALKLDHRTDCYAVTLVLARMLLDTEVTFKIIGEDEEELTQYISRLTYAKRAEVHDADYIFVTHTAAPGSVSEALKLARIGEMNDPHLSATLIAELPSVVSGERRLLRGPGIDQYTVCEMQTLTMGNWEMVRAERNAEFPLGVDMIFADASHRVLALPRTTQMEQEVH</sequence>
<dbReference type="Proteomes" id="UP001597169">
    <property type="component" value="Unassembled WGS sequence"/>
</dbReference>
<dbReference type="Gene3D" id="3.40.50.11310">
    <property type="entry name" value="Bacterial phosphonate metabolism protein PhnH"/>
    <property type="match status" value="1"/>
</dbReference>
<dbReference type="GO" id="GO:0016829">
    <property type="term" value="F:lyase activity"/>
    <property type="evidence" value="ECO:0007669"/>
    <property type="project" value="UniProtKB-KW"/>
</dbReference>
<dbReference type="NCBIfam" id="TIGR03292">
    <property type="entry name" value="PhnH_redo"/>
    <property type="match status" value="1"/>
</dbReference>
<dbReference type="SUPFAM" id="SSF159709">
    <property type="entry name" value="PhnH-like"/>
    <property type="match status" value="1"/>
</dbReference>
<dbReference type="EMBL" id="JBHTKX010000001">
    <property type="protein sequence ID" value="MFD1129338.1"/>
    <property type="molecule type" value="Genomic_DNA"/>
</dbReference>